<evidence type="ECO:0000313" key="2">
    <source>
        <dbReference type="EMBL" id="CAG5928507.1"/>
    </source>
</evidence>
<dbReference type="EMBL" id="CAJRST010013335">
    <property type="protein sequence ID" value="CAG5928507.1"/>
    <property type="molecule type" value="Genomic_DNA"/>
</dbReference>
<dbReference type="Proteomes" id="UP000677803">
    <property type="component" value="Unassembled WGS sequence"/>
</dbReference>
<dbReference type="OrthoDB" id="8926847at2759"/>
<reference evidence="2" key="1">
    <citation type="submission" date="2021-05" db="EMBL/GenBank/DDBJ databases">
        <authorList>
            <person name="Tigano A."/>
        </authorList>
    </citation>
    <scope>NUCLEOTIDE SEQUENCE</scope>
</reference>
<feature type="region of interest" description="Disordered" evidence="1">
    <location>
        <begin position="150"/>
        <end position="195"/>
    </location>
</feature>
<comment type="caution">
    <text evidence="2">The sequence shown here is derived from an EMBL/GenBank/DDBJ whole genome shotgun (WGS) entry which is preliminary data.</text>
</comment>
<gene>
    <name evidence="2" type="ORF">MMEN_LOCUS12173</name>
</gene>
<dbReference type="AlphaFoldDB" id="A0A8S4B8Y6"/>
<proteinExistence type="predicted"/>
<accession>A0A8S4B8Y6</accession>
<sequence>MHMWMTLDVIKAHCFYCRGTKMKLAIFCLCLAGTASAVPFQYLPHYTGIRQQLSPSQVKSPLIAGFPKAGLPGGYSLEYIYPFGFAGGAGGPNPEQPFSRYGLVKVSIPQPPGRQSLEVFYPFDFTNQRVVQNMPPMTNNPVSPDVLPFGYPPQSIPQKPVNSPLFDTNAVPSQDPLQPLQQDQPTQTNQMPTKM</sequence>
<organism evidence="2 3">
    <name type="scientific">Menidia menidia</name>
    <name type="common">Atlantic silverside</name>
    <dbReference type="NCBI Taxonomy" id="238744"/>
    <lineage>
        <taxon>Eukaryota</taxon>
        <taxon>Metazoa</taxon>
        <taxon>Chordata</taxon>
        <taxon>Craniata</taxon>
        <taxon>Vertebrata</taxon>
        <taxon>Euteleostomi</taxon>
        <taxon>Actinopterygii</taxon>
        <taxon>Neopterygii</taxon>
        <taxon>Teleostei</taxon>
        <taxon>Neoteleostei</taxon>
        <taxon>Acanthomorphata</taxon>
        <taxon>Ovalentaria</taxon>
        <taxon>Atherinomorphae</taxon>
        <taxon>Atheriniformes</taxon>
        <taxon>Atherinopsidae</taxon>
        <taxon>Menidiinae</taxon>
        <taxon>Menidia</taxon>
    </lineage>
</organism>
<name>A0A8S4B8Y6_9TELE</name>
<evidence type="ECO:0000313" key="3">
    <source>
        <dbReference type="Proteomes" id="UP000677803"/>
    </source>
</evidence>
<protein>
    <submittedName>
        <fullName evidence="2">(Atlantic silverside) hypothetical protein</fullName>
    </submittedName>
</protein>
<keyword evidence="3" id="KW-1185">Reference proteome</keyword>
<feature type="compositionally biased region" description="Low complexity" evidence="1">
    <location>
        <begin position="174"/>
        <end position="188"/>
    </location>
</feature>
<evidence type="ECO:0000256" key="1">
    <source>
        <dbReference type="SAM" id="MobiDB-lite"/>
    </source>
</evidence>